<protein>
    <submittedName>
        <fullName evidence="7">Sigma-70 family RNA polymerase sigma factor</fullName>
    </submittedName>
</protein>
<keyword evidence="3" id="KW-0731">Sigma factor</keyword>
<keyword evidence="5" id="KW-1133">Transmembrane helix</keyword>
<evidence type="ECO:0000313" key="7">
    <source>
        <dbReference type="EMBL" id="MBD1423592.1"/>
    </source>
</evidence>
<feature type="transmembrane region" description="Helical" evidence="5">
    <location>
        <begin position="179"/>
        <end position="201"/>
    </location>
</feature>
<accession>A0ABR7XX33</accession>
<organism evidence="7 8">
    <name type="scientific">Sphingobacterium chuzhouense</name>
    <dbReference type="NCBI Taxonomy" id="1742264"/>
    <lineage>
        <taxon>Bacteria</taxon>
        <taxon>Pseudomonadati</taxon>
        <taxon>Bacteroidota</taxon>
        <taxon>Sphingobacteriia</taxon>
        <taxon>Sphingobacteriales</taxon>
        <taxon>Sphingobacteriaceae</taxon>
        <taxon>Sphingobacterium</taxon>
    </lineage>
</organism>
<dbReference type="SUPFAM" id="SSF88946">
    <property type="entry name" value="Sigma2 domain of RNA polymerase sigma factors"/>
    <property type="match status" value="1"/>
</dbReference>
<dbReference type="SUPFAM" id="SSF88659">
    <property type="entry name" value="Sigma3 and sigma4 domains of RNA polymerase sigma factors"/>
    <property type="match status" value="1"/>
</dbReference>
<dbReference type="InterPro" id="IPR039425">
    <property type="entry name" value="RNA_pol_sigma-70-like"/>
</dbReference>
<keyword evidence="2" id="KW-0805">Transcription regulation</keyword>
<dbReference type="Gene3D" id="1.10.1740.10">
    <property type="match status" value="1"/>
</dbReference>
<dbReference type="PANTHER" id="PTHR43133">
    <property type="entry name" value="RNA POLYMERASE ECF-TYPE SIGMA FACTO"/>
    <property type="match status" value="1"/>
</dbReference>
<comment type="caution">
    <text evidence="7">The sequence shown here is derived from an EMBL/GenBank/DDBJ whole genome shotgun (WGS) entry which is preliminary data.</text>
</comment>
<name>A0ABR7XX33_9SPHI</name>
<dbReference type="NCBIfam" id="TIGR02937">
    <property type="entry name" value="sigma70-ECF"/>
    <property type="match status" value="1"/>
</dbReference>
<evidence type="ECO:0000256" key="4">
    <source>
        <dbReference type="ARBA" id="ARBA00023163"/>
    </source>
</evidence>
<dbReference type="RefSeq" id="WP_190315362.1">
    <property type="nucleotide sequence ID" value="NZ_JACNYL010000005.1"/>
</dbReference>
<keyword evidence="5" id="KW-0472">Membrane</keyword>
<evidence type="ECO:0000256" key="2">
    <source>
        <dbReference type="ARBA" id="ARBA00023015"/>
    </source>
</evidence>
<sequence length="202" mass="24314">MEHYRQDDELLWRRFQRGDVEAFTQIVDKYSDVLYDYGVRFSKDSELIKDCIQDIFYVLWNRKENLSEVRSVKFYLMKSLRQKVIREIPKWAQSTPLEQIYDETNFQLNIEIEQESPISPEAQQKFLSYIASLAPRQKELLYLRFYQGLKQDKIAELMQLNRQSVYNLQRSALSALRKVVDYEAVVALMYSIIFLLFLNMYE</sequence>
<dbReference type="InterPro" id="IPR013324">
    <property type="entry name" value="RNA_pol_sigma_r3/r4-like"/>
</dbReference>
<evidence type="ECO:0000256" key="5">
    <source>
        <dbReference type="SAM" id="Phobius"/>
    </source>
</evidence>
<dbReference type="Gene3D" id="1.10.10.10">
    <property type="entry name" value="Winged helix-like DNA-binding domain superfamily/Winged helix DNA-binding domain"/>
    <property type="match status" value="1"/>
</dbReference>
<dbReference type="Pfam" id="PF04545">
    <property type="entry name" value="Sigma70_r4"/>
    <property type="match status" value="1"/>
</dbReference>
<gene>
    <name evidence="7" type="ORF">H8B21_18685</name>
</gene>
<dbReference type="InterPro" id="IPR036388">
    <property type="entry name" value="WH-like_DNA-bd_sf"/>
</dbReference>
<evidence type="ECO:0000256" key="1">
    <source>
        <dbReference type="ARBA" id="ARBA00010641"/>
    </source>
</evidence>
<reference evidence="7 8" key="1">
    <citation type="submission" date="2020-08" db="EMBL/GenBank/DDBJ databases">
        <title>Sphingobacterium sp. DN00404 isolated from aquaculture water.</title>
        <authorList>
            <person name="Zhang M."/>
        </authorList>
    </citation>
    <scope>NUCLEOTIDE SEQUENCE [LARGE SCALE GENOMIC DNA]</scope>
    <source>
        <strain evidence="7 8">KCTC 42746</strain>
    </source>
</reference>
<evidence type="ECO:0000259" key="6">
    <source>
        <dbReference type="Pfam" id="PF04545"/>
    </source>
</evidence>
<feature type="domain" description="RNA polymerase sigma-70 region 4" evidence="6">
    <location>
        <begin position="130"/>
        <end position="178"/>
    </location>
</feature>
<keyword evidence="8" id="KW-1185">Reference proteome</keyword>
<comment type="similarity">
    <text evidence="1">Belongs to the sigma-70 factor family. ECF subfamily.</text>
</comment>
<dbReference type="PANTHER" id="PTHR43133:SF46">
    <property type="entry name" value="RNA POLYMERASE SIGMA-70 FACTOR ECF SUBFAMILY"/>
    <property type="match status" value="1"/>
</dbReference>
<dbReference type="EMBL" id="JACNYL010000005">
    <property type="protein sequence ID" value="MBD1423592.1"/>
    <property type="molecule type" value="Genomic_DNA"/>
</dbReference>
<keyword evidence="5" id="KW-0812">Transmembrane</keyword>
<dbReference type="InterPro" id="IPR014284">
    <property type="entry name" value="RNA_pol_sigma-70_dom"/>
</dbReference>
<dbReference type="InterPro" id="IPR013325">
    <property type="entry name" value="RNA_pol_sigma_r2"/>
</dbReference>
<dbReference type="Proteomes" id="UP000651112">
    <property type="component" value="Unassembled WGS sequence"/>
</dbReference>
<evidence type="ECO:0000313" key="8">
    <source>
        <dbReference type="Proteomes" id="UP000651112"/>
    </source>
</evidence>
<proteinExistence type="inferred from homology"/>
<keyword evidence="4" id="KW-0804">Transcription</keyword>
<evidence type="ECO:0000256" key="3">
    <source>
        <dbReference type="ARBA" id="ARBA00023082"/>
    </source>
</evidence>
<dbReference type="InterPro" id="IPR007630">
    <property type="entry name" value="RNA_pol_sigma70_r4"/>
</dbReference>